<dbReference type="HOGENOM" id="CLU_121794_0_0_10"/>
<dbReference type="RefSeq" id="WP_016274455.1">
    <property type="nucleotide sequence ID" value="NZ_KE159491.1"/>
</dbReference>
<dbReference type="EMBL" id="ASSO01000014">
    <property type="protein sequence ID" value="EOS05096.1"/>
    <property type="molecule type" value="Genomic_DNA"/>
</dbReference>
<protein>
    <recommendedName>
        <fullName evidence="3">Lipocalin-like domain-containing protein</fullName>
    </recommendedName>
</protein>
<dbReference type="AlphaFoldDB" id="R9HMU6"/>
<evidence type="ECO:0000313" key="2">
    <source>
        <dbReference type="Proteomes" id="UP000014212"/>
    </source>
</evidence>
<dbReference type="Proteomes" id="UP000014212">
    <property type="component" value="Unassembled WGS sequence"/>
</dbReference>
<reference evidence="1 2" key="1">
    <citation type="submission" date="2013-04" db="EMBL/GenBank/DDBJ databases">
        <title>The Genome Sequence of Bacteroides uniformis dnLKV2.</title>
        <authorList>
            <consortium name="The Broad Institute Genomics Platform"/>
            <consortium name="The Broad Institute Genome Sequencing Center for Infectious Disease"/>
            <person name="Earl A."/>
            <person name="Xavier R."/>
            <person name="Kuhn K."/>
            <person name="Stappenbeck T."/>
            <person name="Walker B."/>
            <person name="Young S."/>
            <person name="Zeng Q."/>
            <person name="Gargeya S."/>
            <person name="Fitzgerald M."/>
            <person name="Haas B."/>
            <person name="Abouelleil A."/>
            <person name="Allen A.W."/>
            <person name="Alvarado L."/>
            <person name="Arachchi H.M."/>
            <person name="Berlin A.M."/>
            <person name="Chapman S.B."/>
            <person name="Gainer-Dewar J."/>
            <person name="Goldberg J."/>
            <person name="Griggs A."/>
            <person name="Gujja S."/>
            <person name="Hansen M."/>
            <person name="Howarth C."/>
            <person name="Imamovic A."/>
            <person name="Ireland A."/>
            <person name="Larimer J."/>
            <person name="McCowan C."/>
            <person name="Murphy C."/>
            <person name="Pearson M."/>
            <person name="Poon T.W."/>
            <person name="Priest M."/>
            <person name="Roberts A."/>
            <person name="Saif S."/>
            <person name="Shea T."/>
            <person name="Sisk P."/>
            <person name="Sykes S."/>
            <person name="Wortman J."/>
            <person name="Nusbaum C."/>
            <person name="Birren B."/>
        </authorList>
    </citation>
    <scope>NUCLEOTIDE SEQUENCE [LARGE SCALE GENOMIC DNA]</scope>
    <source>
        <strain evidence="2">dnLKV2</strain>
    </source>
</reference>
<organism evidence="1 2">
    <name type="scientific">Bacteroides uniformis dnLKV2</name>
    <dbReference type="NCBI Taxonomy" id="1235787"/>
    <lineage>
        <taxon>Bacteria</taxon>
        <taxon>Pseudomonadati</taxon>
        <taxon>Bacteroidota</taxon>
        <taxon>Bacteroidia</taxon>
        <taxon>Bacteroidales</taxon>
        <taxon>Bacteroidaceae</taxon>
        <taxon>Bacteroides</taxon>
    </lineage>
</organism>
<sequence length="141" mass="16181">MKKIIITMILFTTILQTGCVEKNGYYNDGENSIIALICDITWVSKTTINDNKATYGIYKFNKNGTYTRTLIMTDPDGKEHQSSINGQWSFGDPSSSTIYFGRSLYWDIDELTEKRFAVYERNGEIGEIGVVREYLEFTPKE</sequence>
<comment type="caution">
    <text evidence="1">The sequence shown here is derived from an EMBL/GenBank/DDBJ whole genome shotgun (WGS) entry which is preliminary data.</text>
</comment>
<evidence type="ECO:0008006" key="3">
    <source>
        <dbReference type="Google" id="ProtNLM"/>
    </source>
</evidence>
<accession>R9HMU6</accession>
<gene>
    <name evidence="1" type="ORF">C801_04027</name>
</gene>
<proteinExistence type="predicted"/>
<name>R9HMU6_BACUN</name>
<evidence type="ECO:0000313" key="1">
    <source>
        <dbReference type="EMBL" id="EOS05096.1"/>
    </source>
</evidence>